<proteinExistence type="predicted"/>
<evidence type="ECO:0000313" key="1">
    <source>
        <dbReference type="EMBL" id="OBZ76229.1"/>
    </source>
</evidence>
<organism evidence="1 2">
    <name type="scientific">Grifola frondosa</name>
    <name type="common">Maitake</name>
    <name type="synonym">Polyporus frondosus</name>
    <dbReference type="NCBI Taxonomy" id="5627"/>
    <lineage>
        <taxon>Eukaryota</taxon>
        <taxon>Fungi</taxon>
        <taxon>Dikarya</taxon>
        <taxon>Basidiomycota</taxon>
        <taxon>Agaricomycotina</taxon>
        <taxon>Agaricomycetes</taxon>
        <taxon>Polyporales</taxon>
        <taxon>Grifolaceae</taxon>
        <taxon>Grifola</taxon>
    </lineage>
</organism>
<keyword evidence="2" id="KW-1185">Reference proteome</keyword>
<gene>
    <name evidence="1" type="ORF">A0H81_03395</name>
</gene>
<protein>
    <submittedName>
        <fullName evidence="1">Uncharacterized protein</fullName>
    </submittedName>
</protein>
<dbReference type="PROSITE" id="PS51257">
    <property type="entry name" value="PROKAR_LIPOPROTEIN"/>
    <property type="match status" value="1"/>
</dbReference>
<accession>A0A1C7MIJ9</accession>
<dbReference type="AlphaFoldDB" id="A0A1C7MIJ9"/>
<evidence type="ECO:0000313" key="2">
    <source>
        <dbReference type="Proteomes" id="UP000092993"/>
    </source>
</evidence>
<comment type="caution">
    <text evidence="1">The sequence shown here is derived from an EMBL/GenBank/DDBJ whole genome shotgun (WGS) entry which is preliminary data.</text>
</comment>
<sequence>MTPSRPYLNPVCFPQSERSFLSFYQSSSGCMKNVVSASEIIGPHLASVAFVDSHIKPSRITMMVPAILR</sequence>
<name>A0A1C7MIJ9_GRIFR</name>
<reference evidence="1 2" key="1">
    <citation type="submission" date="2016-03" db="EMBL/GenBank/DDBJ databases">
        <title>Whole genome sequencing of Grifola frondosa 9006-11.</title>
        <authorList>
            <person name="Min B."/>
            <person name="Park H."/>
            <person name="Kim J.-G."/>
            <person name="Cho H."/>
            <person name="Oh Y.-L."/>
            <person name="Kong W.-S."/>
            <person name="Choi I.-G."/>
        </authorList>
    </citation>
    <scope>NUCLEOTIDE SEQUENCE [LARGE SCALE GENOMIC DNA]</scope>
    <source>
        <strain evidence="1 2">9006-11</strain>
    </source>
</reference>
<dbReference type="EMBL" id="LUGG01000003">
    <property type="protein sequence ID" value="OBZ76229.1"/>
    <property type="molecule type" value="Genomic_DNA"/>
</dbReference>
<dbReference type="Proteomes" id="UP000092993">
    <property type="component" value="Unassembled WGS sequence"/>
</dbReference>